<comment type="caution">
    <text evidence="4">The sequence shown here is derived from an EMBL/GenBank/DDBJ whole genome shotgun (WGS) entry which is preliminary data.</text>
</comment>
<evidence type="ECO:0000259" key="3">
    <source>
        <dbReference type="Pfam" id="PF24924"/>
    </source>
</evidence>
<keyword evidence="2" id="KW-0472">Membrane</keyword>
<feature type="transmembrane region" description="Helical" evidence="2">
    <location>
        <begin position="75"/>
        <end position="92"/>
    </location>
</feature>
<gene>
    <name evidence="4" type="ORF">CR513_55877</name>
</gene>
<proteinExistence type="predicted"/>
<keyword evidence="2" id="KW-0812">Transmembrane</keyword>
<protein>
    <recommendedName>
        <fullName evidence="3">DUF7745 domain-containing protein</fullName>
    </recommendedName>
</protein>
<dbReference type="Proteomes" id="UP000257109">
    <property type="component" value="Unassembled WGS sequence"/>
</dbReference>
<evidence type="ECO:0000313" key="4">
    <source>
        <dbReference type="EMBL" id="RDX65465.1"/>
    </source>
</evidence>
<sequence length="224" mass="26221">MEYLSEVGDWEAFIDVLGLSLFGIVLLPRLDNYVDRAAIDAFWACRENNKNPMISVLANTYYTLNNSRERKGGRMTCYLYILYLWIITHMFTSTCKTPCPIEDHKWCFVKTVIDQDLEKHLQQDYSLVPHMEQKGGRPKCHNASINYKSWLKSQLDIELPFGQILLIVEKDPIPGLCSDEVTQLKEILAEVEEEKRDLKRKLIKAHEETEREKKISKLRQKRAK</sequence>
<feature type="coiled-coil region" evidence="1">
    <location>
        <begin position="181"/>
        <end position="212"/>
    </location>
</feature>
<reference evidence="4" key="1">
    <citation type="submission" date="2018-05" db="EMBL/GenBank/DDBJ databases">
        <title>Draft genome of Mucuna pruriens seed.</title>
        <authorList>
            <person name="Nnadi N.E."/>
            <person name="Vos R."/>
            <person name="Hasami M.H."/>
            <person name="Devisetty U.K."/>
            <person name="Aguiy J.C."/>
        </authorList>
    </citation>
    <scope>NUCLEOTIDE SEQUENCE [LARGE SCALE GENOMIC DNA]</scope>
    <source>
        <strain evidence="4">JCA_2017</strain>
    </source>
</reference>
<keyword evidence="5" id="KW-1185">Reference proteome</keyword>
<keyword evidence="1" id="KW-0175">Coiled coil</keyword>
<keyword evidence="2" id="KW-1133">Transmembrane helix</keyword>
<dbReference type="PANTHER" id="PTHR48154:SF1">
    <property type="entry name" value="PROTEIN, PUTATIVE-RELATED"/>
    <property type="match status" value="1"/>
</dbReference>
<dbReference type="AlphaFoldDB" id="A0A371EHE2"/>
<name>A0A371EHE2_MUCPR</name>
<accession>A0A371EHE2</accession>
<feature type="transmembrane region" description="Helical" evidence="2">
    <location>
        <begin position="12"/>
        <end position="30"/>
    </location>
</feature>
<evidence type="ECO:0000256" key="1">
    <source>
        <dbReference type="SAM" id="Coils"/>
    </source>
</evidence>
<feature type="domain" description="DUF7745" evidence="3">
    <location>
        <begin position="4"/>
        <end position="97"/>
    </location>
</feature>
<evidence type="ECO:0000313" key="5">
    <source>
        <dbReference type="Proteomes" id="UP000257109"/>
    </source>
</evidence>
<dbReference type="EMBL" id="QJKJ01013890">
    <property type="protein sequence ID" value="RDX65465.1"/>
    <property type="molecule type" value="Genomic_DNA"/>
</dbReference>
<organism evidence="4 5">
    <name type="scientific">Mucuna pruriens</name>
    <name type="common">Velvet bean</name>
    <name type="synonym">Dolichos pruriens</name>
    <dbReference type="NCBI Taxonomy" id="157652"/>
    <lineage>
        <taxon>Eukaryota</taxon>
        <taxon>Viridiplantae</taxon>
        <taxon>Streptophyta</taxon>
        <taxon>Embryophyta</taxon>
        <taxon>Tracheophyta</taxon>
        <taxon>Spermatophyta</taxon>
        <taxon>Magnoliopsida</taxon>
        <taxon>eudicotyledons</taxon>
        <taxon>Gunneridae</taxon>
        <taxon>Pentapetalae</taxon>
        <taxon>rosids</taxon>
        <taxon>fabids</taxon>
        <taxon>Fabales</taxon>
        <taxon>Fabaceae</taxon>
        <taxon>Papilionoideae</taxon>
        <taxon>50 kb inversion clade</taxon>
        <taxon>NPAAA clade</taxon>
        <taxon>indigoferoid/millettioid clade</taxon>
        <taxon>Phaseoleae</taxon>
        <taxon>Mucuna</taxon>
    </lineage>
</organism>
<dbReference type="InterPro" id="IPR056647">
    <property type="entry name" value="DUF7745"/>
</dbReference>
<dbReference type="PANTHER" id="PTHR48154">
    <property type="entry name" value="PROTEIN, PUTATIVE-RELATED"/>
    <property type="match status" value="1"/>
</dbReference>
<feature type="non-terminal residue" evidence="4">
    <location>
        <position position="1"/>
    </location>
</feature>
<dbReference type="Pfam" id="PF24924">
    <property type="entry name" value="DUF7745"/>
    <property type="match status" value="1"/>
</dbReference>
<evidence type="ECO:0000256" key="2">
    <source>
        <dbReference type="SAM" id="Phobius"/>
    </source>
</evidence>